<dbReference type="InterPro" id="IPR050348">
    <property type="entry name" value="Protein-Tyr_Phosphatase"/>
</dbReference>
<gene>
    <name evidence="4" type="ORF">SLOPH_1518</name>
</gene>
<sequence>MKQTSLENEDFLGEINNQNILKKKSENEVNNTIKSVLDKIKKNVLLMIHKKEYDNALKVITKDLRIFYQEKRDYDRFNITPYTDDLIKKYNLNSYVNASEIIHEKITYFPCQFPKKRYSENFLNFLEKTGVSLIISLIPIEEDDYFTGIYLKNKIEHKDSKGNVIFYKEEYEINNKNYIRLRYLRWEDFDVPDKEEFGFFYNEYKGIRSLHKNIAVHCLAGVGRTGVTIMYDILCNMNYVDEGIFLDTLLMLRQSRPCLVYTAEQLKFLADIFIA</sequence>
<dbReference type="Pfam" id="PF00102">
    <property type="entry name" value="Y_phosphatase"/>
    <property type="match status" value="1"/>
</dbReference>
<dbReference type="SUPFAM" id="SSF52799">
    <property type="entry name" value="(Phosphotyrosine protein) phosphatases II"/>
    <property type="match status" value="1"/>
</dbReference>
<organism evidence="4 5">
    <name type="scientific">Spraguea lophii (strain 42_110)</name>
    <name type="common">Microsporidian parasite</name>
    <dbReference type="NCBI Taxonomy" id="1358809"/>
    <lineage>
        <taxon>Eukaryota</taxon>
        <taxon>Fungi</taxon>
        <taxon>Fungi incertae sedis</taxon>
        <taxon>Microsporidia</taxon>
        <taxon>Spragueidae</taxon>
        <taxon>Spraguea</taxon>
    </lineage>
</organism>
<reference evidence="5" key="1">
    <citation type="journal article" date="2013" name="PLoS Genet.">
        <title>The genome of Spraguea lophii and the basis of host-microsporidian interactions.</title>
        <authorList>
            <person name="Campbell S.E."/>
            <person name="Williams T.A."/>
            <person name="Yousuf A."/>
            <person name="Soanes D.M."/>
            <person name="Paszkiewicz K.H."/>
            <person name="Williams B.A.P."/>
        </authorList>
    </citation>
    <scope>NUCLEOTIDE SEQUENCE [LARGE SCALE GENOMIC DNA]</scope>
    <source>
        <strain evidence="5">42_110</strain>
    </source>
</reference>
<name>S7XIZ4_SPRLO</name>
<dbReference type="InParanoid" id="S7XIZ4"/>
<dbReference type="PANTHER" id="PTHR19134">
    <property type="entry name" value="RECEPTOR-TYPE TYROSINE-PROTEIN PHOSPHATASE"/>
    <property type="match status" value="1"/>
</dbReference>
<dbReference type="SMART" id="SM00194">
    <property type="entry name" value="PTPc"/>
    <property type="match status" value="1"/>
</dbReference>
<dbReference type="PRINTS" id="PR00700">
    <property type="entry name" value="PRTYPHPHTASE"/>
</dbReference>
<evidence type="ECO:0000259" key="2">
    <source>
        <dbReference type="PROSITE" id="PS50055"/>
    </source>
</evidence>
<accession>S7XIZ4</accession>
<evidence type="ECO:0000259" key="3">
    <source>
        <dbReference type="PROSITE" id="PS50056"/>
    </source>
</evidence>
<dbReference type="SMART" id="SM00404">
    <property type="entry name" value="PTPc_motif"/>
    <property type="match status" value="1"/>
</dbReference>
<dbReference type="PANTHER" id="PTHR19134:SF449">
    <property type="entry name" value="TYROSINE-PROTEIN PHOSPHATASE 1"/>
    <property type="match status" value="1"/>
</dbReference>
<proteinExistence type="inferred from homology"/>
<dbReference type="InterPro" id="IPR029021">
    <property type="entry name" value="Prot-tyrosine_phosphatase-like"/>
</dbReference>
<dbReference type="VEuPathDB" id="MicrosporidiaDB:SLOPH_1518"/>
<comment type="caution">
    <text evidence="4">The sequence shown here is derived from an EMBL/GenBank/DDBJ whole genome shotgun (WGS) entry which is preliminary data.</text>
</comment>
<dbReference type="GO" id="GO:0004725">
    <property type="term" value="F:protein tyrosine phosphatase activity"/>
    <property type="evidence" value="ECO:0007669"/>
    <property type="project" value="InterPro"/>
</dbReference>
<dbReference type="STRING" id="1358809.S7XIZ4"/>
<dbReference type="AlphaFoldDB" id="S7XIZ4"/>
<dbReference type="HOGENOM" id="CLU_1115529_0_0_1"/>
<dbReference type="InterPro" id="IPR003595">
    <property type="entry name" value="Tyr_Pase_cat"/>
</dbReference>
<dbReference type="OrthoDB" id="6058203at2759"/>
<protein>
    <submittedName>
        <fullName evidence="4">Protein tyrosine phosphatase</fullName>
    </submittedName>
</protein>
<dbReference type="Proteomes" id="UP000014978">
    <property type="component" value="Unassembled WGS sequence"/>
</dbReference>
<dbReference type="Gene3D" id="3.90.190.10">
    <property type="entry name" value="Protein tyrosine phosphatase superfamily"/>
    <property type="match status" value="1"/>
</dbReference>
<dbReference type="PROSITE" id="PS50055">
    <property type="entry name" value="TYR_PHOSPHATASE_PTP"/>
    <property type="match status" value="1"/>
</dbReference>
<evidence type="ECO:0000256" key="1">
    <source>
        <dbReference type="ARBA" id="ARBA00009649"/>
    </source>
</evidence>
<evidence type="ECO:0000313" key="5">
    <source>
        <dbReference type="Proteomes" id="UP000014978"/>
    </source>
</evidence>
<dbReference type="EMBL" id="ATCN01000449">
    <property type="protein sequence ID" value="EPR79004.1"/>
    <property type="molecule type" value="Genomic_DNA"/>
</dbReference>
<dbReference type="PROSITE" id="PS50056">
    <property type="entry name" value="TYR_PHOSPHATASE_2"/>
    <property type="match status" value="1"/>
</dbReference>
<dbReference type="OMA" id="QRNFMVF"/>
<feature type="domain" description="Tyrosine specific protein phosphatases" evidence="3">
    <location>
        <begin position="195"/>
        <end position="267"/>
    </location>
</feature>
<dbReference type="PROSITE" id="PS00383">
    <property type="entry name" value="TYR_PHOSPHATASE_1"/>
    <property type="match status" value="1"/>
</dbReference>
<dbReference type="InterPro" id="IPR016130">
    <property type="entry name" value="Tyr_Pase_AS"/>
</dbReference>
<comment type="similarity">
    <text evidence="1">Belongs to the protein-tyrosine phosphatase family. Non-receptor class subfamily.</text>
</comment>
<dbReference type="InterPro" id="IPR000387">
    <property type="entry name" value="Tyr_Pase_dom"/>
</dbReference>
<keyword evidence="5" id="KW-1185">Reference proteome</keyword>
<evidence type="ECO:0000313" key="4">
    <source>
        <dbReference type="EMBL" id="EPR79004.1"/>
    </source>
</evidence>
<dbReference type="InterPro" id="IPR000242">
    <property type="entry name" value="PTP_cat"/>
</dbReference>
<feature type="domain" description="Tyrosine-protein phosphatase" evidence="2">
    <location>
        <begin position="68"/>
        <end position="275"/>
    </location>
</feature>